<evidence type="ECO:0008006" key="4">
    <source>
        <dbReference type="Google" id="ProtNLM"/>
    </source>
</evidence>
<dbReference type="EMBL" id="CP107006">
    <property type="protein sequence ID" value="UYQ91968.1"/>
    <property type="molecule type" value="Genomic_DNA"/>
</dbReference>
<dbReference type="RefSeq" id="WP_264280315.1">
    <property type="nucleotide sequence ID" value="NZ_CP107006.1"/>
</dbReference>
<sequence>MKTKFVYVSLVALLGLTATSCKKSNSDSTVVLEDNLYKSAGKYAALIANRPPAPGSFEIETITRNGNTLTVTVKGACEAADLEAIWDGSVMLSDPGKINLVLSNKAKTNCADSQSTVNISLTKILGKHDPDNFIITVANGSARQDLSLNLDGSVSDN</sequence>
<keyword evidence="3" id="KW-1185">Reference proteome</keyword>
<dbReference type="Proteomes" id="UP001162741">
    <property type="component" value="Chromosome"/>
</dbReference>
<proteinExistence type="predicted"/>
<dbReference type="PROSITE" id="PS51257">
    <property type="entry name" value="PROKAR_LIPOPROTEIN"/>
    <property type="match status" value="1"/>
</dbReference>
<organism evidence="2 3">
    <name type="scientific">Chitinophaga horti</name>
    <dbReference type="NCBI Taxonomy" id="2920382"/>
    <lineage>
        <taxon>Bacteria</taxon>
        <taxon>Pseudomonadati</taxon>
        <taxon>Bacteroidota</taxon>
        <taxon>Chitinophagia</taxon>
        <taxon>Chitinophagales</taxon>
        <taxon>Chitinophagaceae</taxon>
        <taxon>Chitinophaga</taxon>
    </lineage>
</organism>
<feature type="chain" id="PRO_5045150543" description="Lipocalin-like domain-containing protein" evidence="1">
    <location>
        <begin position="24"/>
        <end position="157"/>
    </location>
</feature>
<name>A0ABY6IX59_9BACT</name>
<evidence type="ECO:0000256" key="1">
    <source>
        <dbReference type="SAM" id="SignalP"/>
    </source>
</evidence>
<keyword evidence="1" id="KW-0732">Signal</keyword>
<evidence type="ECO:0000313" key="3">
    <source>
        <dbReference type="Proteomes" id="UP001162741"/>
    </source>
</evidence>
<gene>
    <name evidence="2" type="ORF">MKQ68_17930</name>
</gene>
<feature type="signal peptide" evidence="1">
    <location>
        <begin position="1"/>
        <end position="23"/>
    </location>
</feature>
<reference evidence="2" key="1">
    <citation type="submission" date="2022-10" db="EMBL/GenBank/DDBJ databases">
        <title>Chitinophaga sp. nov., isolated from soil.</title>
        <authorList>
            <person name="Jeon C.O."/>
        </authorList>
    </citation>
    <scope>NUCLEOTIDE SEQUENCE</scope>
    <source>
        <strain evidence="2">R8</strain>
    </source>
</reference>
<accession>A0ABY6IX59</accession>
<evidence type="ECO:0000313" key="2">
    <source>
        <dbReference type="EMBL" id="UYQ91968.1"/>
    </source>
</evidence>
<protein>
    <recommendedName>
        <fullName evidence="4">Lipocalin-like domain-containing protein</fullName>
    </recommendedName>
</protein>